<organism evidence="2 3">
    <name type="scientific">Nesterenkonia sandarakina</name>
    <dbReference type="NCBI Taxonomy" id="272918"/>
    <lineage>
        <taxon>Bacteria</taxon>
        <taxon>Bacillati</taxon>
        <taxon>Actinomycetota</taxon>
        <taxon>Actinomycetes</taxon>
        <taxon>Micrococcales</taxon>
        <taxon>Micrococcaceae</taxon>
        <taxon>Nesterenkonia</taxon>
    </lineage>
</organism>
<evidence type="ECO:0000313" key="3">
    <source>
        <dbReference type="Proteomes" id="UP000238217"/>
    </source>
</evidence>
<keyword evidence="3" id="KW-1185">Reference proteome</keyword>
<dbReference type="Proteomes" id="UP000238217">
    <property type="component" value="Unassembled WGS sequence"/>
</dbReference>
<dbReference type="InterPro" id="IPR027417">
    <property type="entry name" value="P-loop_NTPase"/>
</dbReference>
<sequence>MMSSQTTDDQTPAAAAKLVLSKGDRRRLEKEERRAREAARAKQVRGLRRFFAQVKADRKATLTRPGATGWNRRGGGPTGHIERPYELQGTTVQLCGYWPFIAGSGAELVGAPLGKDLRRESLVCADPISWFVGELIRNPSAFVLGQPGLGKSSLVKRMVAVLMDWGIIPMALSDARPDYVDLFRACDGQVIEFAPGRSHINPMDVSVFAAALAGVKDEKAREEGLNDLRTQQLSLMSGLVAMFARRSLDPHETTVLAHTIRSMDPDLTDPVLIPDMIAHIRSRPASLRNLTLTHEDTNAYDARVQGLLDALIAMGPDGQYKDLFSKPTTAHIIPGKPVVFDVSAVGENDGVLMAAVQSLCWNLGTITVATEKIVTKDQGLPQKHYLLIMDELWKVLRTSEQMVYFVDSLTRLNRGRGIGQIMITHTMNDLKLPSQAMTDIAWGFVNRSEMVFLGGLAPDEMGNLENVFALSETEKSWLTEWTDDSGRVTGSEKRPHTGKFILKTGKRPGLPFKVHQVHAEIAVTNTNSAWEQGTATTDDESGDLV</sequence>
<proteinExistence type="predicted"/>
<dbReference type="Gene3D" id="1.10.8.730">
    <property type="match status" value="1"/>
</dbReference>
<reference evidence="2 3" key="1">
    <citation type="submission" date="2018-03" db="EMBL/GenBank/DDBJ databases">
        <title>Comparative analysis of microorganisms from saline springs in Andes Mountain Range, Colombia.</title>
        <authorList>
            <person name="Rubin E."/>
        </authorList>
    </citation>
    <scope>NUCLEOTIDE SEQUENCE [LARGE SCALE GENOMIC DNA]</scope>
    <source>
        <strain evidence="2 3">CG 35</strain>
    </source>
</reference>
<evidence type="ECO:0008006" key="4">
    <source>
        <dbReference type="Google" id="ProtNLM"/>
    </source>
</evidence>
<feature type="compositionally biased region" description="Polar residues" evidence="1">
    <location>
        <begin position="1"/>
        <end position="10"/>
    </location>
</feature>
<evidence type="ECO:0000313" key="2">
    <source>
        <dbReference type="EMBL" id="PRZ11683.1"/>
    </source>
</evidence>
<dbReference type="Gene3D" id="3.40.50.300">
    <property type="entry name" value="P-loop containing nucleotide triphosphate hydrolases"/>
    <property type="match status" value="1"/>
</dbReference>
<evidence type="ECO:0000256" key="1">
    <source>
        <dbReference type="SAM" id="MobiDB-lite"/>
    </source>
</evidence>
<name>A0A2T0YAD8_9MICC</name>
<dbReference type="AlphaFoldDB" id="A0A2T0YAD8"/>
<dbReference type="SUPFAM" id="SSF52540">
    <property type="entry name" value="P-loop containing nucleoside triphosphate hydrolases"/>
    <property type="match status" value="1"/>
</dbReference>
<accession>A0A2T0YAD8</accession>
<feature type="region of interest" description="Disordered" evidence="1">
    <location>
        <begin position="1"/>
        <end position="35"/>
    </location>
</feature>
<gene>
    <name evidence="2" type="ORF">BCL67_1367</name>
</gene>
<comment type="caution">
    <text evidence="2">The sequence shown here is derived from an EMBL/GenBank/DDBJ whole genome shotgun (WGS) entry which is preliminary data.</text>
</comment>
<feature type="compositionally biased region" description="Basic and acidic residues" evidence="1">
    <location>
        <begin position="22"/>
        <end position="35"/>
    </location>
</feature>
<dbReference type="EMBL" id="PVTY01000036">
    <property type="protein sequence ID" value="PRZ11683.1"/>
    <property type="molecule type" value="Genomic_DNA"/>
</dbReference>
<protein>
    <recommendedName>
        <fullName evidence="4">AAA domain-containing protein</fullName>
    </recommendedName>
</protein>